<evidence type="ECO:0000256" key="21">
    <source>
        <dbReference type="ARBA" id="ARBA00037887"/>
    </source>
</evidence>
<dbReference type="InterPro" id="IPR036396">
    <property type="entry name" value="Cyt_P450_sf"/>
</dbReference>
<comment type="catalytic activity">
    <reaction evidence="30">
        <text>32-oxolanosterol + reduced [NADPH--hemoprotein reductase] + O2 = 4,4-dimethyl-5alpha-cholesta-8,14,24-trien-3beta-ol + formate + oxidized [NADPH--hemoprotein reductase] + H2O + 2 H(+)</text>
        <dbReference type="Rhea" id="RHEA:75111"/>
        <dbReference type="Rhea" id="RHEA-COMP:11964"/>
        <dbReference type="Rhea" id="RHEA-COMP:11965"/>
        <dbReference type="ChEBI" id="CHEBI:15377"/>
        <dbReference type="ChEBI" id="CHEBI:15378"/>
        <dbReference type="ChEBI" id="CHEBI:15379"/>
        <dbReference type="ChEBI" id="CHEBI:15740"/>
        <dbReference type="ChEBI" id="CHEBI:17813"/>
        <dbReference type="ChEBI" id="CHEBI:57618"/>
        <dbReference type="ChEBI" id="CHEBI:58210"/>
        <dbReference type="ChEBI" id="CHEBI:166681"/>
    </reaction>
    <physiologicalReaction direction="left-to-right" evidence="30">
        <dbReference type="Rhea" id="RHEA:75112"/>
    </physiologicalReaction>
</comment>
<sequence length="480" mass="54917">MKLIHKKITKALDIWISENQALTYDEMIEKLIRMLNHPPHIPSSIPFLGHAVAFGKNPIEFLENAYDKYGPVFSFTMVGKTFTYLLGSDAAALLFNSKNEDLNAEDVYSRLTTPVFGKGVAYDVPNAVFLEQKKMLKTGLNIAQFKQHVTLIEEETKEYFKAWGERGERNLFEAFSELIILTASHCLHGKEIRSLLNEKVAQLYADLDGGFTHAAWLLPAWLPLPSFRRRDRAHREIKNIFYKVIQKRRSSGEKEDDMLQTLLDASYKDGRPLTDDEIAGMLIGLLLAGQHTSSTTSAWLGFFIARDKAIQEQCYAEQKAVCGDDLPPLTYEQLKDLSLLDRCLKETLRLRPPIMTMMRLAKTPQTVAGYNIPPGHQVCVSPTVNHRLKDSWKDALNFKPDRYLQDNPAAGEKFAYIPFGAGRHRCIGENFAYVQIKTIWSTLLRLYEFDLINDYFPSINYTTMIHTPNNPVIRYKRRSL</sequence>
<comment type="catalytic activity">
    <reaction evidence="35">
        <text>a 14alpha-formyl steroid + reduced [NADPH--hemoprotein reductase] + O2 = a Delta(14) steroid + formate + oxidized [NADPH--hemoprotein reductase] + H2O + 2 H(+)</text>
        <dbReference type="Rhea" id="RHEA:68068"/>
        <dbReference type="Rhea" id="RHEA-COMP:11964"/>
        <dbReference type="Rhea" id="RHEA-COMP:11965"/>
        <dbReference type="ChEBI" id="CHEBI:15377"/>
        <dbReference type="ChEBI" id="CHEBI:15378"/>
        <dbReference type="ChEBI" id="CHEBI:15379"/>
        <dbReference type="ChEBI" id="CHEBI:15740"/>
        <dbReference type="ChEBI" id="CHEBI:57618"/>
        <dbReference type="ChEBI" id="CHEBI:58210"/>
        <dbReference type="ChEBI" id="CHEBI:138031"/>
        <dbReference type="ChEBI" id="CHEBI:176902"/>
    </reaction>
    <physiologicalReaction direction="left-to-right" evidence="35">
        <dbReference type="Rhea" id="RHEA:68069"/>
    </physiologicalReaction>
</comment>
<comment type="catalytic activity">
    <reaction evidence="29">
        <text>32-oxo-24,25-dihydrolanosterol + reduced [NADPH--hemoprotein reductase] + O2 = 4,4-dimethyl-8,14-cholestadien-3beta-ol + formate + oxidized [NADPH--hemoprotein reductase] + H2O + 2 H(+)</text>
        <dbReference type="Rhea" id="RHEA:75083"/>
        <dbReference type="Rhea" id="RHEA-COMP:11964"/>
        <dbReference type="Rhea" id="RHEA-COMP:11965"/>
        <dbReference type="ChEBI" id="CHEBI:15377"/>
        <dbReference type="ChEBI" id="CHEBI:15378"/>
        <dbReference type="ChEBI" id="CHEBI:15379"/>
        <dbReference type="ChEBI" id="CHEBI:15740"/>
        <dbReference type="ChEBI" id="CHEBI:57618"/>
        <dbReference type="ChEBI" id="CHEBI:58210"/>
        <dbReference type="ChEBI" id="CHEBI:78904"/>
        <dbReference type="ChEBI" id="CHEBI:87060"/>
    </reaction>
    <physiologicalReaction direction="left-to-right" evidence="29">
        <dbReference type="Rhea" id="RHEA:75084"/>
    </physiologicalReaction>
</comment>
<dbReference type="InterPro" id="IPR017972">
    <property type="entry name" value="Cyt_P450_CS"/>
</dbReference>
<evidence type="ECO:0000256" key="32">
    <source>
        <dbReference type="ARBA" id="ARBA00048839"/>
    </source>
</evidence>
<dbReference type="GO" id="GO:0006695">
    <property type="term" value="P:cholesterol biosynthetic process"/>
    <property type="evidence" value="ECO:0007669"/>
    <property type="project" value="UniProtKB-KW"/>
</dbReference>
<dbReference type="Proteomes" id="UP000472261">
    <property type="component" value="Unplaced"/>
</dbReference>
<dbReference type="CDD" id="cd11042">
    <property type="entry name" value="CYP51-like"/>
    <property type="match status" value="1"/>
</dbReference>
<evidence type="ECO:0000256" key="9">
    <source>
        <dbReference type="ARBA" id="ARBA00022778"/>
    </source>
</evidence>
<evidence type="ECO:0000256" key="24">
    <source>
        <dbReference type="ARBA" id="ARBA00047379"/>
    </source>
</evidence>
<dbReference type="Pfam" id="PF00067">
    <property type="entry name" value="p450"/>
    <property type="match status" value="1"/>
</dbReference>
<dbReference type="InterPro" id="IPR002403">
    <property type="entry name" value="Cyt_P450_E_grp-IV"/>
</dbReference>
<dbReference type="PRINTS" id="PR00465">
    <property type="entry name" value="EP450IV"/>
</dbReference>
<dbReference type="SUPFAM" id="SSF48264">
    <property type="entry name" value="Cytochrome P450"/>
    <property type="match status" value="1"/>
</dbReference>
<evidence type="ECO:0000256" key="18">
    <source>
        <dbReference type="ARBA" id="ARBA00023136"/>
    </source>
</evidence>
<evidence type="ECO:0000256" key="15">
    <source>
        <dbReference type="ARBA" id="ARBA00023011"/>
    </source>
</evidence>
<dbReference type="GO" id="GO:0020037">
    <property type="term" value="F:heme binding"/>
    <property type="evidence" value="ECO:0007669"/>
    <property type="project" value="InterPro"/>
</dbReference>
<keyword evidence="4" id="KW-0444">Lipid biosynthesis</keyword>
<comment type="subcellular location">
    <subcellularLocation>
        <location evidence="2">Endoplasmic reticulum membrane</location>
        <topology evidence="2">Single-pass membrane protein</topology>
    </subcellularLocation>
</comment>
<comment type="catalytic activity">
    <reaction evidence="34">
        <text>lanosterol + reduced [NADPH--hemoprotein reductase] + O2 = 32-hydroxylanosterol + oxidized [NADPH--hemoprotein reductase] + H2O + H(+)</text>
        <dbReference type="Rhea" id="RHEA:75103"/>
        <dbReference type="Rhea" id="RHEA-COMP:11964"/>
        <dbReference type="Rhea" id="RHEA-COMP:11965"/>
        <dbReference type="ChEBI" id="CHEBI:15377"/>
        <dbReference type="ChEBI" id="CHEBI:15378"/>
        <dbReference type="ChEBI" id="CHEBI:15379"/>
        <dbReference type="ChEBI" id="CHEBI:16521"/>
        <dbReference type="ChEBI" id="CHEBI:57618"/>
        <dbReference type="ChEBI" id="CHEBI:58210"/>
        <dbReference type="ChEBI" id="CHEBI:166806"/>
    </reaction>
    <physiologicalReaction direction="left-to-right" evidence="34">
        <dbReference type="Rhea" id="RHEA:75104"/>
    </physiologicalReaction>
</comment>
<dbReference type="PRINTS" id="PR00385">
    <property type="entry name" value="P450"/>
</dbReference>
<comment type="catalytic activity">
    <reaction evidence="27">
        <text>a 14alpha-methyl steroid + 3 reduced [NADPH--hemoprotein reductase] + 3 O2 = a Delta(14) steroid + formate + 3 oxidized [NADPH--hemoprotein reductase] + 4 H2O + 4 H(+)</text>
        <dbReference type="Rhea" id="RHEA:54028"/>
        <dbReference type="Rhea" id="RHEA-COMP:11964"/>
        <dbReference type="Rhea" id="RHEA-COMP:11965"/>
        <dbReference type="ChEBI" id="CHEBI:15377"/>
        <dbReference type="ChEBI" id="CHEBI:15378"/>
        <dbReference type="ChEBI" id="CHEBI:15379"/>
        <dbReference type="ChEBI" id="CHEBI:15740"/>
        <dbReference type="ChEBI" id="CHEBI:57618"/>
        <dbReference type="ChEBI" id="CHEBI:58210"/>
        <dbReference type="ChEBI" id="CHEBI:138029"/>
        <dbReference type="ChEBI" id="CHEBI:138031"/>
        <dbReference type="EC" id="1.14.14.154"/>
    </reaction>
    <physiologicalReaction direction="left-to-right" evidence="27">
        <dbReference type="Rhea" id="RHEA:54029"/>
    </physiologicalReaction>
</comment>
<organism evidence="38 39">
    <name type="scientific">Phasianus colchicus</name>
    <name type="common">Common pheasant</name>
    <dbReference type="NCBI Taxonomy" id="9054"/>
    <lineage>
        <taxon>Eukaryota</taxon>
        <taxon>Metazoa</taxon>
        <taxon>Chordata</taxon>
        <taxon>Craniata</taxon>
        <taxon>Vertebrata</taxon>
        <taxon>Euteleostomi</taxon>
        <taxon>Archelosauria</taxon>
        <taxon>Archosauria</taxon>
        <taxon>Dinosauria</taxon>
        <taxon>Saurischia</taxon>
        <taxon>Theropoda</taxon>
        <taxon>Coelurosauria</taxon>
        <taxon>Aves</taxon>
        <taxon>Neognathae</taxon>
        <taxon>Galloanserae</taxon>
        <taxon>Galliformes</taxon>
        <taxon>Phasianidae</taxon>
        <taxon>Phasianinae</taxon>
        <taxon>Phasianus</taxon>
    </lineage>
</organism>
<evidence type="ECO:0000256" key="28">
    <source>
        <dbReference type="ARBA" id="ARBA00047983"/>
    </source>
</evidence>
<evidence type="ECO:0000256" key="33">
    <source>
        <dbReference type="ARBA" id="ARBA00048866"/>
    </source>
</evidence>
<keyword evidence="20" id="KW-0753">Steroid metabolism</keyword>
<evidence type="ECO:0000256" key="25">
    <source>
        <dbReference type="ARBA" id="ARBA00047587"/>
    </source>
</evidence>
<keyword evidence="17" id="KW-0443">Lipid metabolism</keyword>
<evidence type="ECO:0000256" key="34">
    <source>
        <dbReference type="ARBA" id="ARBA00049163"/>
    </source>
</evidence>
<dbReference type="GO" id="GO:0005506">
    <property type="term" value="F:iron ion binding"/>
    <property type="evidence" value="ECO:0007669"/>
    <property type="project" value="InterPro"/>
</dbReference>
<evidence type="ECO:0000256" key="35">
    <source>
        <dbReference type="ARBA" id="ARBA00049450"/>
    </source>
</evidence>
<comment type="catalytic activity">
    <reaction evidence="24">
        <text>32-hydroxylanosterol + reduced [NADPH--hemoprotein reductase] + O2 = 32-oxolanosterol + oxidized [NADPH--hemoprotein reductase] + 2 H2O + H(+)</text>
        <dbReference type="Rhea" id="RHEA:75107"/>
        <dbReference type="Rhea" id="RHEA-COMP:11964"/>
        <dbReference type="Rhea" id="RHEA-COMP:11965"/>
        <dbReference type="ChEBI" id="CHEBI:15377"/>
        <dbReference type="ChEBI" id="CHEBI:15378"/>
        <dbReference type="ChEBI" id="CHEBI:15379"/>
        <dbReference type="ChEBI" id="CHEBI:57618"/>
        <dbReference type="ChEBI" id="CHEBI:58210"/>
        <dbReference type="ChEBI" id="CHEBI:166681"/>
        <dbReference type="ChEBI" id="CHEBI:166806"/>
    </reaction>
    <physiologicalReaction direction="left-to-right" evidence="24">
        <dbReference type="Rhea" id="RHEA:75108"/>
    </physiologicalReaction>
</comment>
<evidence type="ECO:0000256" key="4">
    <source>
        <dbReference type="ARBA" id="ARBA00022516"/>
    </source>
</evidence>
<comment type="catalytic activity">
    <reaction evidence="33">
        <text>a 14alpha-methyl steroid + reduced [NADPH--hemoprotein reductase] + O2 = a 14alpha-hydroxymethyl steroid + oxidized [NADPH--hemoprotein reductase] + H2O + H(+)</text>
        <dbReference type="Rhea" id="RHEA:68060"/>
        <dbReference type="Rhea" id="RHEA-COMP:11964"/>
        <dbReference type="Rhea" id="RHEA-COMP:11965"/>
        <dbReference type="ChEBI" id="CHEBI:15377"/>
        <dbReference type="ChEBI" id="CHEBI:15378"/>
        <dbReference type="ChEBI" id="CHEBI:15379"/>
        <dbReference type="ChEBI" id="CHEBI:57618"/>
        <dbReference type="ChEBI" id="CHEBI:58210"/>
        <dbReference type="ChEBI" id="CHEBI:138029"/>
        <dbReference type="ChEBI" id="CHEBI:176901"/>
    </reaction>
    <physiologicalReaction direction="left-to-right" evidence="33">
        <dbReference type="Rhea" id="RHEA:68061"/>
    </physiologicalReaction>
</comment>
<evidence type="ECO:0000256" key="13">
    <source>
        <dbReference type="ARBA" id="ARBA00023002"/>
    </source>
</evidence>
<evidence type="ECO:0000256" key="10">
    <source>
        <dbReference type="ARBA" id="ARBA00022824"/>
    </source>
</evidence>
<dbReference type="PANTHER" id="PTHR24304:SF2">
    <property type="entry name" value="24-HYDROXYCHOLESTEROL 7-ALPHA-HYDROXYLASE"/>
    <property type="match status" value="1"/>
</dbReference>
<keyword evidence="18" id="KW-0472">Membrane</keyword>
<dbReference type="Gene3D" id="1.10.630.10">
    <property type="entry name" value="Cytochrome P450"/>
    <property type="match status" value="1"/>
</dbReference>
<comment type="pathway">
    <text evidence="21">Steroid biosynthesis; zymosterol biosynthesis; zymosterol from lanosterol: step 1/6.</text>
</comment>
<keyword evidence="5" id="KW-0153">Cholesterol metabolism</keyword>
<evidence type="ECO:0000256" key="36">
    <source>
        <dbReference type="PIRSR" id="PIRSR602403-1"/>
    </source>
</evidence>
<evidence type="ECO:0000256" key="12">
    <source>
        <dbReference type="ARBA" id="ARBA00022989"/>
    </source>
</evidence>
<evidence type="ECO:0000256" key="6">
    <source>
        <dbReference type="ARBA" id="ARBA00022617"/>
    </source>
</evidence>
<evidence type="ECO:0000256" key="3">
    <source>
        <dbReference type="ARBA" id="ARBA00010617"/>
    </source>
</evidence>
<evidence type="ECO:0000256" key="5">
    <source>
        <dbReference type="ARBA" id="ARBA00022548"/>
    </source>
</evidence>
<evidence type="ECO:0000256" key="37">
    <source>
        <dbReference type="RuleBase" id="RU000461"/>
    </source>
</evidence>
<comment type="catalytic activity">
    <reaction evidence="32">
        <text>24,25-dihydrolanosterol + 3 reduced [NADPH--hemoprotein reductase] + 3 O2 = 4,4-dimethyl-8,14-cholestadien-3beta-ol + formate + 3 oxidized [NADPH--hemoprotein reductase] + 4 H2O + 4 H(+)</text>
        <dbReference type="Rhea" id="RHEA:45960"/>
        <dbReference type="Rhea" id="RHEA-COMP:11964"/>
        <dbReference type="Rhea" id="RHEA-COMP:11965"/>
        <dbReference type="ChEBI" id="CHEBI:15377"/>
        <dbReference type="ChEBI" id="CHEBI:15378"/>
        <dbReference type="ChEBI" id="CHEBI:15379"/>
        <dbReference type="ChEBI" id="CHEBI:15740"/>
        <dbReference type="ChEBI" id="CHEBI:28113"/>
        <dbReference type="ChEBI" id="CHEBI:57618"/>
        <dbReference type="ChEBI" id="CHEBI:58210"/>
        <dbReference type="ChEBI" id="CHEBI:78904"/>
    </reaction>
    <physiologicalReaction direction="left-to-right" evidence="32">
        <dbReference type="Rhea" id="RHEA:45961"/>
    </physiologicalReaction>
</comment>
<dbReference type="FunFam" id="1.10.630.10:FF:000027">
    <property type="entry name" value="lanosterol 14-alpha demethylase isoform X1"/>
    <property type="match status" value="1"/>
</dbReference>
<evidence type="ECO:0000256" key="16">
    <source>
        <dbReference type="ARBA" id="ARBA00023033"/>
    </source>
</evidence>
<comment type="catalytic activity">
    <reaction evidence="28">
        <text>24,25-dihydrolanosterol + reduced [NADPH--hemoprotein reductase] + O2 = 32-hydroxy-24,25-dihydrolanosterol + oxidized [NADPH--hemoprotein reductase] + H2O + H(+)</text>
        <dbReference type="Rhea" id="RHEA:75079"/>
        <dbReference type="Rhea" id="RHEA-COMP:11964"/>
        <dbReference type="Rhea" id="RHEA-COMP:11965"/>
        <dbReference type="ChEBI" id="CHEBI:15377"/>
        <dbReference type="ChEBI" id="CHEBI:15378"/>
        <dbReference type="ChEBI" id="CHEBI:15379"/>
        <dbReference type="ChEBI" id="CHEBI:28113"/>
        <dbReference type="ChEBI" id="CHEBI:57618"/>
        <dbReference type="ChEBI" id="CHEBI:58210"/>
        <dbReference type="ChEBI" id="CHEBI:87057"/>
    </reaction>
    <physiologicalReaction direction="left-to-right" evidence="28">
        <dbReference type="Rhea" id="RHEA:75080"/>
    </physiologicalReaction>
</comment>
<evidence type="ECO:0000256" key="20">
    <source>
        <dbReference type="ARBA" id="ARBA00023221"/>
    </source>
</evidence>
<evidence type="ECO:0000256" key="22">
    <source>
        <dbReference type="ARBA" id="ARBA00038974"/>
    </source>
</evidence>
<reference evidence="38" key="1">
    <citation type="submission" date="2025-08" db="UniProtKB">
        <authorList>
            <consortium name="Ensembl"/>
        </authorList>
    </citation>
    <scope>IDENTIFICATION</scope>
</reference>
<feature type="binding site" description="axial binding residue" evidence="36">
    <location>
        <position position="426"/>
    </location>
    <ligand>
        <name>heme</name>
        <dbReference type="ChEBI" id="CHEBI:30413"/>
    </ligand>
    <ligandPart>
        <name>Fe</name>
        <dbReference type="ChEBI" id="CHEBI:18248"/>
    </ligandPart>
</feature>
<dbReference type="InterPro" id="IPR050529">
    <property type="entry name" value="CYP450_sterol_14alpha_dmase"/>
</dbReference>
<keyword evidence="12" id="KW-1133">Transmembrane helix</keyword>
<evidence type="ECO:0000256" key="7">
    <source>
        <dbReference type="ARBA" id="ARBA00022692"/>
    </source>
</evidence>
<keyword evidence="9" id="KW-0152">Cholesterol biosynthesis</keyword>
<dbReference type="PANTHER" id="PTHR24304">
    <property type="entry name" value="CYTOCHROME P450 FAMILY 7"/>
    <property type="match status" value="1"/>
</dbReference>
<comment type="similarity">
    <text evidence="3 37">Belongs to the cytochrome P450 family.</text>
</comment>
<keyword evidence="19" id="KW-1207">Sterol metabolism</keyword>
<evidence type="ECO:0000256" key="14">
    <source>
        <dbReference type="ARBA" id="ARBA00023004"/>
    </source>
</evidence>
<evidence type="ECO:0000256" key="8">
    <source>
        <dbReference type="ARBA" id="ARBA00022723"/>
    </source>
</evidence>
<evidence type="ECO:0000256" key="23">
    <source>
        <dbReference type="ARBA" id="ARBA00041158"/>
    </source>
</evidence>
<dbReference type="GO" id="GO:0005789">
    <property type="term" value="C:endoplasmic reticulum membrane"/>
    <property type="evidence" value="ECO:0007669"/>
    <property type="project" value="UniProtKB-SubCell"/>
</dbReference>
<keyword evidence="39" id="KW-1185">Reference proteome</keyword>
<evidence type="ECO:0000256" key="17">
    <source>
        <dbReference type="ARBA" id="ARBA00023098"/>
    </source>
</evidence>
<proteinExistence type="inferred from homology"/>
<dbReference type="PROSITE" id="PS00086">
    <property type="entry name" value="CYTOCHROME_P450"/>
    <property type="match status" value="1"/>
</dbReference>
<evidence type="ECO:0000256" key="2">
    <source>
        <dbReference type="ARBA" id="ARBA00004389"/>
    </source>
</evidence>
<comment type="cofactor">
    <cofactor evidence="1 36">
        <name>heme</name>
        <dbReference type="ChEBI" id="CHEBI:30413"/>
    </cofactor>
</comment>
<keyword evidence="14 36" id="KW-0408">Iron</keyword>
<keyword evidence="8 36" id="KW-0479">Metal-binding</keyword>
<keyword evidence="13 37" id="KW-0560">Oxidoreductase</keyword>
<evidence type="ECO:0000313" key="39">
    <source>
        <dbReference type="Proteomes" id="UP000472261"/>
    </source>
</evidence>
<evidence type="ECO:0000313" key="38">
    <source>
        <dbReference type="Ensembl" id="ENSPCLP00000022815.1"/>
    </source>
</evidence>
<name>A0A669QT36_PHACC</name>
<evidence type="ECO:0000256" key="26">
    <source>
        <dbReference type="ARBA" id="ARBA00047670"/>
    </source>
</evidence>
<keyword evidence="11" id="KW-0752">Steroid biosynthesis</keyword>
<comment type="catalytic activity">
    <reaction evidence="25">
        <text>a 14alpha-hydroxymethyl steroid + reduced [NADPH--hemoprotein reductase] + O2 = a 14alpha-formyl steroid + oxidized [NADPH--hemoprotein reductase] + 2 H2O + H(+)</text>
        <dbReference type="Rhea" id="RHEA:68064"/>
        <dbReference type="Rhea" id="RHEA-COMP:11964"/>
        <dbReference type="Rhea" id="RHEA-COMP:11965"/>
        <dbReference type="ChEBI" id="CHEBI:15377"/>
        <dbReference type="ChEBI" id="CHEBI:15378"/>
        <dbReference type="ChEBI" id="CHEBI:15379"/>
        <dbReference type="ChEBI" id="CHEBI:57618"/>
        <dbReference type="ChEBI" id="CHEBI:58210"/>
        <dbReference type="ChEBI" id="CHEBI:176901"/>
        <dbReference type="ChEBI" id="CHEBI:176902"/>
    </reaction>
    <physiologicalReaction direction="left-to-right" evidence="25">
        <dbReference type="Rhea" id="RHEA:68065"/>
    </physiologicalReaction>
</comment>
<evidence type="ECO:0000256" key="29">
    <source>
        <dbReference type="ARBA" id="ARBA00048245"/>
    </source>
</evidence>
<dbReference type="GO" id="GO:0008398">
    <property type="term" value="F:sterol 14-demethylase activity"/>
    <property type="evidence" value="ECO:0007669"/>
    <property type="project" value="UniProtKB-EC"/>
</dbReference>
<dbReference type="InterPro" id="IPR001128">
    <property type="entry name" value="Cyt_P450"/>
</dbReference>
<evidence type="ECO:0000256" key="27">
    <source>
        <dbReference type="ARBA" id="ARBA00047702"/>
    </source>
</evidence>
<keyword evidence="7" id="KW-0812">Transmembrane</keyword>
<comment type="catalytic activity">
    <reaction evidence="31">
        <text>32-hydroxy-24,25-dihydrolanosterol + reduced [NADPH--hemoprotein reductase] + O2 = 32-oxo-24,25-dihydrolanosterol + oxidized [NADPH--hemoprotein reductase] + 2 H2O + H(+)</text>
        <dbReference type="Rhea" id="RHEA:75087"/>
        <dbReference type="Rhea" id="RHEA-COMP:11964"/>
        <dbReference type="Rhea" id="RHEA-COMP:11965"/>
        <dbReference type="ChEBI" id="CHEBI:15377"/>
        <dbReference type="ChEBI" id="CHEBI:15378"/>
        <dbReference type="ChEBI" id="CHEBI:15379"/>
        <dbReference type="ChEBI" id="CHEBI:57618"/>
        <dbReference type="ChEBI" id="CHEBI:58210"/>
        <dbReference type="ChEBI" id="CHEBI:87057"/>
        <dbReference type="ChEBI" id="CHEBI:87060"/>
    </reaction>
    <physiologicalReaction direction="left-to-right" evidence="31">
        <dbReference type="Rhea" id="RHEA:75088"/>
    </physiologicalReaction>
</comment>
<reference evidence="38" key="2">
    <citation type="submission" date="2025-09" db="UniProtKB">
        <authorList>
            <consortium name="Ensembl"/>
        </authorList>
    </citation>
    <scope>IDENTIFICATION</scope>
</reference>
<dbReference type="Ensembl" id="ENSPCLT00000031606.1">
    <property type="protein sequence ID" value="ENSPCLP00000022815.1"/>
    <property type="gene ID" value="ENSPCLG00000020064.1"/>
</dbReference>
<evidence type="ECO:0000256" key="19">
    <source>
        <dbReference type="ARBA" id="ARBA00023166"/>
    </source>
</evidence>
<evidence type="ECO:0000256" key="30">
    <source>
        <dbReference type="ARBA" id="ARBA00048479"/>
    </source>
</evidence>
<evidence type="ECO:0000256" key="31">
    <source>
        <dbReference type="ARBA" id="ARBA00048736"/>
    </source>
</evidence>
<evidence type="ECO:0000256" key="1">
    <source>
        <dbReference type="ARBA" id="ARBA00001971"/>
    </source>
</evidence>
<accession>A0A669QT36</accession>
<keyword evidence="15" id="KW-0756">Sterol biosynthesis</keyword>
<comment type="catalytic activity">
    <reaction evidence="26">
        <text>lanosterol + 3 reduced [NADPH--hemoprotein reductase] + 3 O2 = 4,4-dimethyl-5alpha-cholesta-8,14,24-trien-3beta-ol + formate + 3 oxidized [NADPH--hemoprotein reductase] + 4 H2O + 4 H(+)</text>
        <dbReference type="Rhea" id="RHEA:25286"/>
        <dbReference type="Rhea" id="RHEA-COMP:11964"/>
        <dbReference type="Rhea" id="RHEA-COMP:11965"/>
        <dbReference type="ChEBI" id="CHEBI:15377"/>
        <dbReference type="ChEBI" id="CHEBI:15378"/>
        <dbReference type="ChEBI" id="CHEBI:15379"/>
        <dbReference type="ChEBI" id="CHEBI:15740"/>
        <dbReference type="ChEBI" id="CHEBI:16521"/>
        <dbReference type="ChEBI" id="CHEBI:17813"/>
        <dbReference type="ChEBI" id="CHEBI:57618"/>
        <dbReference type="ChEBI" id="CHEBI:58210"/>
        <dbReference type="EC" id="1.14.14.154"/>
    </reaction>
    <physiologicalReaction direction="left-to-right" evidence="26">
        <dbReference type="Rhea" id="RHEA:25287"/>
    </physiologicalReaction>
</comment>
<keyword evidence="16 37" id="KW-0503">Monooxygenase</keyword>
<dbReference type="AlphaFoldDB" id="A0A669QT36"/>
<keyword evidence="6 36" id="KW-0349">Heme</keyword>
<keyword evidence="10" id="KW-0256">Endoplasmic reticulum</keyword>
<evidence type="ECO:0000256" key="11">
    <source>
        <dbReference type="ARBA" id="ARBA00022955"/>
    </source>
</evidence>
<protein>
    <recommendedName>
        <fullName evidence="23">Lanosterol 14-alpha demethylase</fullName>
        <ecNumber evidence="22">1.14.14.154</ecNumber>
    </recommendedName>
</protein>
<dbReference type="EC" id="1.14.14.154" evidence="22"/>